<proteinExistence type="predicted"/>
<keyword evidence="1" id="KW-1133">Transmembrane helix</keyword>
<evidence type="ECO:0000313" key="3">
    <source>
        <dbReference type="Proteomes" id="UP001233999"/>
    </source>
</evidence>
<feature type="transmembrane region" description="Helical" evidence="1">
    <location>
        <begin position="21"/>
        <end position="45"/>
    </location>
</feature>
<evidence type="ECO:0000256" key="1">
    <source>
        <dbReference type="SAM" id="Phobius"/>
    </source>
</evidence>
<evidence type="ECO:0000313" key="2">
    <source>
        <dbReference type="EMBL" id="KAJ9591116.1"/>
    </source>
</evidence>
<reference evidence="2" key="2">
    <citation type="submission" date="2023-05" db="EMBL/GenBank/DDBJ databases">
        <authorList>
            <person name="Fouks B."/>
        </authorList>
    </citation>
    <scope>NUCLEOTIDE SEQUENCE</scope>
    <source>
        <strain evidence="2">Stay&amp;Tobe</strain>
        <tissue evidence="2">Testes</tissue>
    </source>
</reference>
<organism evidence="2 3">
    <name type="scientific">Diploptera punctata</name>
    <name type="common">Pacific beetle cockroach</name>
    <dbReference type="NCBI Taxonomy" id="6984"/>
    <lineage>
        <taxon>Eukaryota</taxon>
        <taxon>Metazoa</taxon>
        <taxon>Ecdysozoa</taxon>
        <taxon>Arthropoda</taxon>
        <taxon>Hexapoda</taxon>
        <taxon>Insecta</taxon>
        <taxon>Pterygota</taxon>
        <taxon>Neoptera</taxon>
        <taxon>Polyneoptera</taxon>
        <taxon>Dictyoptera</taxon>
        <taxon>Blattodea</taxon>
        <taxon>Blaberoidea</taxon>
        <taxon>Blaberidae</taxon>
        <taxon>Diplopterinae</taxon>
        <taxon>Diploptera</taxon>
    </lineage>
</organism>
<feature type="non-terminal residue" evidence="2">
    <location>
        <position position="1"/>
    </location>
</feature>
<gene>
    <name evidence="2" type="ORF">L9F63_002337</name>
</gene>
<comment type="caution">
    <text evidence="2">The sequence shown here is derived from an EMBL/GenBank/DDBJ whole genome shotgun (WGS) entry which is preliminary data.</text>
</comment>
<keyword evidence="1" id="KW-0812">Transmembrane</keyword>
<keyword evidence="3" id="KW-1185">Reference proteome</keyword>
<dbReference type="Proteomes" id="UP001233999">
    <property type="component" value="Unassembled WGS sequence"/>
</dbReference>
<accession>A0AAD8EI83</accession>
<dbReference type="EMBL" id="JASPKZ010003886">
    <property type="protein sequence ID" value="KAJ9591116.1"/>
    <property type="molecule type" value="Genomic_DNA"/>
</dbReference>
<protein>
    <submittedName>
        <fullName evidence="2">Uncharacterized protein</fullName>
    </submittedName>
</protein>
<sequence>AMLSSARRITYLSNVKFNRMMSCLLFFTIYFPPKQLFLLLDVTYMKWIFLTLHIHDYVYFLSHKYFLLIFTAGWN</sequence>
<dbReference type="AlphaFoldDB" id="A0AAD8EI83"/>
<keyword evidence="1" id="KW-0472">Membrane</keyword>
<feature type="non-terminal residue" evidence="2">
    <location>
        <position position="75"/>
    </location>
</feature>
<reference evidence="2" key="1">
    <citation type="journal article" date="2023" name="IScience">
        <title>Live-bearing cockroach genome reveals convergent evolutionary mechanisms linked to viviparity in insects and beyond.</title>
        <authorList>
            <person name="Fouks B."/>
            <person name="Harrison M.C."/>
            <person name="Mikhailova A.A."/>
            <person name="Marchal E."/>
            <person name="English S."/>
            <person name="Carruthers M."/>
            <person name="Jennings E.C."/>
            <person name="Chiamaka E.L."/>
            <person name="Frigard R.A."/>
            <person name="Pippel M."/>
            <person name="Attardo G.M."/>
            <person name="Benoit J.B."/>
            <person name="Bornberg-Bauer E."/>
            <person name="Tobe S.S."/>
        </authorList>
    </citation>
    <scope>NUCLEOTIDE SEQUENCE</scope>
    <source>
        <strain evidence="2">Stay&amp;Tobe</strain>
    </source>
</reference>
<name>A0AAD8EI83_DIPPU</name>
<feature type="transmembrane region" description="Helical" evidence="1">
    <location>
        <begin position="57"/>
        <end position="74"/>
    </location>
</feature>